<dbReference type="PANTHER" id="PTHR18895">
    <property type="entry name" value="HEMK METHYLTRANSFERASE"/>
    <property type="match status" value="1"/>
</dbReference>
<dbReference type="SUPFAM" id="SSF53335">
    <property type="entry name" value="S-adenosyl-L-methionine-dependent methyltransferases"/>
    <property type="match status" value="1"/>
</dbReference>
<evidence type="ECO:0000256" key="3">
    <source>
        <dbReference type="ARBA" id="ARBA00022679"/>
    </source>
</evidence>
<gene>
    <name evidence="8" type="primary">prmC</name>
    <name evidence="8" type="ORF">UZ20_WS6002000419</name>
</gene>
<reference evidence="8 9" key="1">
    <citation type="submission" date="2015-02" db="EMBL/GenBank/DDBJ databases">
        <title>Improved understanding of the partial-nitritation anammox process through 23 genomes representing the majority of the microbial community.</title>
        <authorList>
            <person name="Speth D.R."/>
            <person name="In T Zandt M."/>
            <person name="Guerrero Cruz S."/>
            <person name="Jetten M.S."/>
            <person name="Dutilh B.E."/>
        </authorList>
    </citation>
    <scope>NUCLEOTIDE SEQUENCE [LARGE SCALE GENOMIC DNA]</scope>
    <source>
        <strain evidence="8">OLB21</strain>
    </source>
</reference>
<evidence type="ECO:0000256" key="4">
    <source>
        <dbReference type="ARBA" id="ARBA00022691"/>
    </source>
</evidence>
<dbReference type="PANTHER" id="PTHR18895:SF74">
    <property type="entry name" value="MTRF1L RELEASE FACTOR GLUTAMINE METHYLTRANSFERASE"/>
    <property type="match status" value="1"/>
</dbReference>
<dbReference type="InterPro" id="IPR019874">
    <property type="entry name" value="RF_methyltr_PrmC"/>
</dbReference>
<accession>A0A136KJJ3</accession>
<dbReference type="InterPro" id="IPR007848">
    <property type="entry name" value="Small_mtfrase_dom"/>
</dbReference>
<dbReference type="GO" id="GO:0003676">
    <property type="term" value="F:nucleic acid binding"/>
    <property type="evidence" value="ECO:0007669"/>
    <property type="project" value="InterPro"/>
</dbReference>
<dbReference type="InterPro" id="IPR050320">
    <property type="entry name" value="N5-glutamine_MTase"/>
</dbReference>
<dbReference type="NCBIfam" id="TIGR03534">
    <property type="entry name" value="RF_mod_PrmC"/>
    <property type="match status" value="1"/>
</dbReference>
<dbReference type="Pfam" id="PF17827">
    <property type="entry name" value="PrmC_N"/>
    <property type="match status" value="1"/>
</dbReference>
<protein>
    <recommendedName>
        <fullName evidence="1">peptide chain release factor N(5)-glutamine methyltransferase</fullName>
        <ecNumber evidence="1">2.1.1.297</ecNumber>
    </recommendedName>
</protein>
<dbReference type="Gene3D" id="3.40.50.150">
    <property type="entry name" value="Vaccinia Virus protein VP39"/>
    <property type="match status" value="1"/>
</dbReference>
<dbReference type="PATRIC" id="fig|1617427.3.peg.437"/>
<dbReference type="InterPro" id="IPR029063">
    <property type="entry name" value="SAM-dependent_MTases_sf"/>
</dbReference>
<feature type="domain" description="Methyltransferase small" evidence="6">
    <location>
        <begin position="115"/>
        <end position="192"/>
    </location>
</feature>
<comment type="caution">
    <text evidence="8">The sequence shown here is derived from an EMBL/GenBank/DDBJ whole genome shotgun (WGS) entry which is preliminary data.</text>
</comment>
<dbReference type="PROSITE" id="PS00092">
    <property type="entry name" value="N6_MTASE"/>
    <property type="match status" value="1"/>
</dbReference>
<comment type="catalytic activity">
    <reaction evidence="5">
        <text>L-glutaminyl-[peptide chain release factor] + S-adenosyl-L-methionine = N(5)-methyl-L-glutaminyl-[peptide chain release factor] + S-adenosyl-L-homocysteine + H(+)</text>
        <dbReference type="Rhea" id="RHEA:42896"/>
        <dbReference type="Rhea" id="RHEA-COMP:10271"/>
        <dbReference type="Rhea" id="RHEA-COMP:10272"/>
        <dbReference type="ChEBI" id="CHEBI:15378"/>
        <dbReference type="ChEBI" id="CHEBI:30011"/>
        <dbReference type="ChEBI" id="CHEBI:57856"/>
        <dbReference type="ChEBI" id="CHEBI:59789"/>
        <dbReference type="ChEBI" id="CHEBI:61891"/>
        <dbReference type="EC" id="2.1.1.297"/>
    </reaction>
</comment>
<dbReference type="CDD" id="cd02440">
    <property type="entry name" value="AdoMet_MTases"/>
    <property type="match status" value="1"/>
</dbReference>
<evidence type="ECO:0000259" key="7">
    <source>
        <dbReference type="Pfam" id="PF17827"/>
    </source>
</evidence>
<keyword evidence="3 8" id="KW-0808">Transferase</keyword>
<evidence type="ECO:0000259" key="6">
    <source>
        <dbReference type="Pfam" id="PF05175"/>
    </source>
</evidence>
<sequence>MNLKAAIAFVKRALQGLNTDIETESSILVSYVCSIRKEDIFKDPEKELSSDEIELLEQLVLQRKGNTPLHYLIGNKDFYGRNYRLNESVLIPRPETEELCWHAIKYASILRKPFKVLDIGTGSGVIAITLAAELSQARIDAIDISSEAIIVAKENAKNLLNRDQDRINFYNIGIENYNPQNQYDIIISNPPYIPIGEGSELMPEVKKEPASALFAGEDGLDIYKKIYKKLPQLTTSQARVYLEIHSPNLGQNINLVRKMLPSWQIVTYKDLQGRDRILEIIRAQQ</sequence>
<feature type="domain" description="Release factor glutamine methyltransferase N-terminal" evidence="7">
    <location>
        <begin position="20"/>
        <end position="74"/>
    </location>
</feature>
<evidence type="ECO:0000256" key="5">
    <source>
        <dbReference type="ARBA" id="ARBA00048391"/>
    </source>
</evidence>
<dbReference type="EC" id="2.1.1.297" evidence="1"/>
<evidence type="ECO:0000313" key="8">
    <source>
        <dbReference type="EMBL" id="KXK09615.1"/>
    </source>
</evidence>
<dbReference type="GO" id="GO:0032259">
    <property type="term" value="P:methylation"/>
    <property type="evidence" value="ECO:0007669"/>
    <property type="project" value="UniProtKB-KW"/>
</dbReference>
<dbReference type="NCBIfam" id="TIGR00536">
    <property type="entry name" value="hemK_fam"/>
    <property type="match status" value="1"/>
</dbReference>
<keyword evidence="4" id="KW-0949">S-adenosyl-L-methionine</keyword>
<dbReference type="InterPro" id="IPR040758">
    <property type="entry name" value="PrmC_N"/>
</dbReference>
<dbReference type="STRING" id="1617427.UZ20_WS6002000419"/>
<dbReference type="Gene3D" id="1.10.8.10">
    <property type="entry name" value="DNA helicase RuvA subunit, C-terminal domain"/>
    <property type="match status" value="1"/>
</dbReference>
<evidence type="ECO:0000256" key="2">
    <source>
        <dbReference type="ARBA" id="ARBA00022603"/>
    </source>
</evidence>
<name>A0A136KJJ3_9BACT</name>
<dbReference type="Proteomes" id="UP000070449">
    <property type="component" value="Unassembled WGS sequence"/>
</dbReference>
<evidence type="ECO:0000313" key="9">
    <source>
        <dbReference type="Proteomes" id="UP000070449"/>
    </source>
</evidence>
<keyword evidence="2 8" id="KW-0489">Methyltransferase</keyword>
<proteinExistence type="predicted"/>
<dbReference type="InterPro" id="IPR002052">
    <property type="entry name" value="DNA_methylase_N6_adenine_CS"/>
</dbReference>
<dbReference type="EMBL" id="JYPD01000014">
    <property type="protein sequence ID" value="KXK09615.1"/>
    <property type="molecule type" value="Genomic_DNA"/>
</dbReference>
<dbReference type="AlphaFoldDB" id="A0A136KJJ3"/>
<dbReference type="GO" id="GO:0102559">
    <property type="term" value="F:peptide chain release factor N(5)-glutamine methyltransferase activity"/>
    <property type="evidence" value="ECO:0007669"/>
    <property type="project" value="UniProtKB-EC"/>
</dbReference>
<evidence type="ECO:0000256" key="1">
    <source>
        <dbReference type="ARBA" id="ARBA00012771"/>
    </source>
</evidence>
<dbReference type="Pfam" id="PF05175">
    <property type="entry name" value="MTS"/>
    <property type="match status" value="1"/>
</dbReference>
<organism evidence="8 9">
    <name type="scientific">candidate division WS6 bacterium OLB21</name>
    <dbReference type="NCBI Taxonomy" id="1617427"/>
    <lineage>
        <taxon>Bacteria</taxon>
        <taxon>Candidatus Dojkabacteria</taxon>
    </lineage>
</organism>
<dbReference type="InterPro" id="IPR004556">
    <property type="entry name" value="HemK-like"/>
</dbReference>